<organism evidence="2 3">
    <name type="scientific">Metabacillus bambusae</name>
    <dbReference type="NCBI Taxonomy" id="2795218"/>
    <lineage>
        <taxon>Bacteria</taxon>
        <taxon>Bacillati</taxon>
        <taxon>Bacillota</taxon>
        <taxon>Bacilli</taxon>
        <taxon>Bacillales</taxon>
        <taxon>Bacillaceae</taxon>
        <taxon>Metabacillus</taxon>
    </lineage>
</organism>
<dbReference type="InterPro" id="IPR057736">
    <property type="entry name" value="SAF_PseI/NeuA/NeuB"/>
</dbReference>
<proteinExistence type="predicted"/>
<dbReference type="RefSeq" id="WP_207980301.1">
    <property type="nucleotide sequence ID" value="NZ_JAGDEL010000013.1"/>
</dbReference>
<dbReference type="PANTHER" id="PTHR42966:SF2">
    <property type="entry name" value="PSEUDAMINIC ACID SYNTHASE"/>
    <property type="match status" value="1"/>
</dbReference>
<name>A0ABS3N593_9BACI</name>
<accession>A0ABS3N593</accession>
<evidence type="ECO:0000313" key="3">
    <source>
        <dbReference type="Proteomes" id="UP000663981"/>
    </source>
</evidence>
<protein>
    <submittedName>
        <fullName evidence="2">Pseudaminic acid synthase</fullName>
        <ecNumber evidence="2">2.5.1.97</ecNumber>
    </submittedName>
</protein>
<evidence type="ECO:0000313" key="2">
    <source>
        <dbReference type="EMBL" id="MBO1513343.1"/>
    </source>
</evidence>
<dbReference type="InterPro" id="IPR006190">
    <property type="entry name" value="SAF_AFP_Neu5Ac"/>
</dbReference>
<dbReference type="InterPro" id="IPR020030">
    <property type="entry name" value="Pseudaminic_synth_PseI"/>
</dbReference>
<dbReference type="NCBIfam" id="TIGR03586">
    <property type="entry name" value="PseI"/>
    <property type="match status" value="1"/>
</dbReference>
<keyword evidence="3" id="KW-1185">Reference proteome</keyword>
<dbReference type="InterPro" id="IPR013132">
    <property type="entry name" value="PseI/NeuA/B-like_N"/>
</dbReference>
<dbReference type="Pfam" id="PF03102">
    <property type="entry name" value="NeuB"/>
    <property type="match status" value="1"/>
</dbReference>
<dbReference type="Gene3D" id="3.20.20.70">
    <property type="entry name" value="Aldolase class I"/>
    <property type="match status" value="1"/>
</dbReference>
<dbReference type="SUPFAM" id="SSF51569">
    <property type="entry name" value="Aldolase"/>
    <property type="match status" value="1"/>
</dbReference>
<comment type="caution">
    <text evidence="2">The sequence shown here is derived from an EMBL/GenBank/DDBJ whole genome shotgun (WGS) entry which is preliminary data.</text>
</comment>
<dbReference type="InterPro" id="IPR036732">
    <property type="entry name" value="AFP_Neu5c_C_sf"/>
</dbReference>
<reference evidence="2 3" key="1">
    <citation type="submission" date="2021-03" db="EMBL/GenBank/DDBJ databases">
        <title>Whole genome sequence of Metabacillus bambusae BG109.</title>
        <authorList>
            <person name="Jeong J.W."/>
        </authorList>
    </citation>
    <scope>NUCLEOTIDE SEQUENCE [LARGE SCALE GENOMIC DNA]</scope>
    <source>
        <strain evidence="2 3">BG109</strain>
    </source>
</reference>
<dbReference type="SMART" id="SM00858">
    <property type="entry name" value="SAF"/>
    <property type="match status" value="1"/>
</dbReference>
<gene>
    <name evidence="2" type="primary">pseI</name>
    <name evidence="2" type="ORF">I7822_16965</name>
</gene>
<feature type="domain" description="AFP-like" evidence="1">
    <location>
        <begin position="294"/>
        <end position="350"/>
    </location>
</feature>
<dbReference type="PROSITE" id="PS50844">
    <property type="entry name" value="AFP_LIKE"/>
    <property type="match status" value="1"/>
</dbReference>
<dbReference type="InterPro" id="IPR051690">
    <property type="entry name" value="PseI-like"/>
</dbReference>
<dbReference type="Proteomes" id="UP000663981">
    <property type="component" value="Unassembled WGS sequence"/>
</dbReference>
<dbReference type="EC" id="2.5.1.97" evidence="2"/>
<dbReference type="PANTHER" id="PTHR42966">
    <property type="entry name" value="N-ACETYLNEURAMINATE SYNTHASE"/>
    <property type="match status" value="1"/>
</dbReference>
<evidence type="ECO:0000259" key="1">
    <source>
        <dbReference type="PROSITE" id="PS50844"/>
    </source>
</evidence>
<dbReference type="Gene3D" id="3.90.1210.10">
    <property type="entry name" value="Antifreeze-like/N-acetylneuraminic acid synthase C-terminal domain"/>
    <property type="match status" value="1"/>
</dbReference>
<dbReference type="CDD" id="cd11615">
    <property type="entry name" value="SAF_NeuB_like"/>
    <property type="match status" value="1"/>
</dbReference>
<dbReference type="InterPro" id="IPR013785">
    <property type="entry name" value="Aldolase_TIM"/>
</dbReference>
<keyword evidence="2" id="KW-0808">Transferase</keyword>
<dbReference type="Pfam" id="PF08666">
    <property type="entry name" value="SAF"/>
    <property type="match status" value="1"/>
</dbReference>
<sequence length="350" mass="38971">MKEIQIGNKLIGNDHPPFIIAEMSGNHNQSLDRALDIVEAAAKAGAHAFKIQTYTPDTMTLNIQHGDFMIEKSNELWEGKSLFDLYKEAYTPWEWHQPIFDRCKELGMIPFSTPFDETSLEFLETLDVACYKIASFENNDIPLLRKVAAKGKPMIISTGMASLGEIEDLVKTIRDAGCDDFILLKCTSSYPASPENSNLKTIPYLRDIFHCQVGLSDHTLGVGVAVASVALGSTVIEKHFTLDRGEGGVDSAFSLEPEEFASLVKETDSAWKSLGGISIGPTKEEEKSLQFRRSIYVSKDIKAGEVLTKENIRVIRPGYGLEPKYYDLFLGKQINRDLKVGTPLSWDQLL</sequence>
<dbReference type="EMBL" id="JAGDEL010000013">
    <property type="protein sequence ID" value="MBO1513343.1"/>
    <property type="molecule type" value="Genomic_DNA"/>
</dbReference>
<dbReference type="SUPFAM" id="SSF51269">
    <property type="entry name" value="AFP III-like domain"/>
    <property type="match status" value="1"/>
</dbReference>
<dbReference type="InterPro" id="IPR013974">
    <property type="entry name" value="SAF"/>
</dbReference>
<dbReference type="GO" id="GO:0016740">
    <property type="term" value="F:transferase activity"/>
    <property type="evidence" value="ECO:0007669"/>
    <property type="project" value="UniProtKB-KW"/>
</dbReference>